<evidence type="ECO:0000313" key="21">
    <source>
        <dbReference type="EMBL" id="QHN75825.1"/>
    </source>
</evidence>
<dbReference type="FunFam" id="1.10.520.10:FF:000008">
    <property type="entry name" value="Peroxidase"/>
    <property type="match status" value="1"/>
</dbReference>
<evidence type="ECO:0000256" key="5">
    <source>
        <dbReference type="ARBA" id="ARBA00022525"/>
    </source>
</evidence>
<keyword evidence="7" id="KW-0349">Heme</keyword>
<evidence type="ECO:0000313" key="22">
    <source>
        <dbReference type="EMBL" id="RYQ87357.1"/>
    </source>
</evidence>
<feature type="disulfide bond" evidence="17">
    <location>
        <begin position="297"/>
        <end position="329"/>
    </location>
</feature>
<dbReference type="OrthoDB" id="2113341at2759"/>
<comment type="catalytic activity">
    <reaction evidence="1">
        <text>2 a phenolic donor + H2O2 = 2 a phenolic radical donor + 2 H2O</text>
        <dbReference type="Rhea" id="RHEA:56136"/>
        <dbReference type="ChEBI" id="CHEBI:15377"/>
        <dbReference type="ChEBI" id="CHEBI:16240"/>
        <dbReference type="ChEBI" id="CHEBI:139520"/>
        <dbReference type="ChEBI" id="CHEBI:139521"/>
        <dbReference type="EC" id="1.11.1.7"/>
    </reaction>
</comment>
<feature type="binding site" evidence="15">
    <location>
        <position position="165"/>
    </location>
    <ligand>
        <name>Ca(2+)</name>
        <dbReference type="ChEBI" id="CHEBI:29108"/>
        <label>1</label>
    </ligand>
</feature>
<dbReference type="InterPro" id="IPR033905">
    <property type="entry name" value="Secretory_peroxidase"/>
</dbReference>
<name>A0A444XCL5_ARAHY</name>
<evidence type="ECO:0000256" key="8">
    <source>
        <dbReference type="ARBA" id="ARBA00022723"/>
    </source>
</evidence>
<keyword evidence="6 21" id="KW-0575">Peroxidase</keyword>
<feature type="binding site" evidence="15">
    <location>
        <position position="170"/>
    </location>
    <ligand>
        <name>Ca(2+)</name>
        <dbReference type="ChEBI" id="CHEBI:29108"/>
        <label>1</label>
    </ligand>
</feature>
<feature type="disulfide bond" evidence="17">
    <location>
        <begin position="218"/>
        <end position="449"/>
    </location>
</feature>
<reference evidence="21 24" key="2">
    <citation type="submission" date="2020-01" db="EMBL/GenBank/DDBJ databases">
        <title>Genome sequence of Arachis hypogaea, cultivar Shitouqi.</title>
        <authorList>
            <person name="Zhuang W."/>
            <person name="Chen H."/>
            <person name="Varshney R."/>
            <person name="Wang D."/>
            <person name="Ming R."/>
        </authorList>
    </citation>
    <scope>NUCLEOTIDE SEQUENCE [LARGE SCALE GENOMIC DNA]</scope>
    <source>
        <tissue evidence="21">Young leaf</tissue>
    </source>
</reference>
<comment type="cofactor">
    <cofactor evidence="15">
        <name>heme b</name>
        <dbReference type="ChEBI" id="CHEBI:60344"/>
    </cofactor>
    <text evidence="15">Binds 1 heme b (iron(II)-protoporphyrin IX) group per subunit.</text>
</comment>
<dbReference type="EMBL" id="CP031001">
    <property type="protein sequence ID" value="QHN75825.1"/>
    <property type="molecule type" value="Genomic_DNA"/>
</dbReference>
<dbReference type="Gene3D" id="1.10.420.10">
    <property type="entry name" value="Peroxidase, domain 2"/>
    <property type="match status" value="1"/>
</dbReference>
<feature type="disulfide bond" evidence="17">
    <location>
        <begin position="166"/>
        <end position="171"/>
    </location>
</feature>
<evidence type="ECO:0000313" key="24">
    <source>
        <dbReference type="Proteomes" id="UP000464620"/>
    </source>
</evidence>
<feature type="binding site" evidence="15">
    <location>
        <position position="174"/>
    </location>
    <ligand>
        <name>Ca(2+)</name>
        <dbReference type="ChEBI" id="CHEBI:29108"/>
        <label>1</label>
    </ligand>
</feature>
<evidence type="ECO:0000259" key="20">
    <source>
        <dbReference type="PROSITE" id="PS50873"/>
    </source>
</evidence>
<evidence type="ECO:0000256" key="6">
    <source>
        <dbReference type="ARBA" id="ARBA00022559"/>
    </source>
</evidence>
<proteinExistence type="inferred from homology"/>
<dbReference type="PRINTS" id="PR00461">
    <property type="entry name" value="PLPEROXIDASE"/>
</dbReference>
<evidence type="ECO:0000256" key="10">
    <source>
        <dbReference type="ARBA" id="ARBA00023004"/>
    </source>
</evidence>
<keyword evidence="23" id="KW-1185">Reference proteome</keyword>
<protein>
    <recommendedName>
        <fullName evidence="4">peroxidase</fullName>
        <ecNumber evidence="4">1.11.1.7</ecNumber>
    </recommendedName>
</protein>
<feature type="domain" description="Plant heme peroxidase family profile" evidence="20">
    <location>
        <begin position="123"/>
        <end position="453"/>
    </location>
</feature>
<dbReference type="GO" id="GO:0042744">
    <property type="term" value="P:hydrogen peroxide catabolic process"/>
    <property type="evidence" value="ECO:0007669"/>
    <property type="project" value="UniProtKB-KW"/>
</dbReference>
<evidence type="ECO:0000256" key="18">
    <source>
        <dbReference type="SAM" id="MobiDB-lite"/>
    </source>
</evidence>
<evidence type="ECO:0000256" key="12">
    <source>
        <dbReference type="ARBA" id="ARBA00023324"/>
    </source>
</evidence>
<feature type="disulfide bond" evidence="17">
    <location>
        <begin position="133"/>
        <end position="212"/>
    </location>
</feature>
<dbReference type="InterPro" id="IPR019793">
    <property type="entry name" value="Peroxidases_heam-ligand_BS"/>
</dbReference>
<dbReference type="GO" id="GO:0140825">
    <property type="term" value="F:lactoperoxidase activity"/>
    <property type="evidence" value="ECO:0007669"/>
    <property type="project" value="UniProtKB-EC"/>
</dbReference>
<keyword evidence="8 15" id="KW-0479">Metal-binding</keyword>
<dbReference type="AlphaFoldDB" id="A0A444XCL5"/>
<dbReference type="Proteomes" id="UP000464620">
    <property type="component" value="Chromosome B09"/>
</dbReference>
<keyword evidence="19" id="KW-0732">Signal</keyword>
<dbReference type="PROSITE" id="PS00435">
    <property type="entry name" value="PEROXIDASE_1"/>
    <property type="match status" value="1"/>
</dbReference>
<feature type="region of interest" description="Disordered" evidence="18">
    <location>
        <begin position="84"/>
        <end position="126"/>
    </location>
</feature>
<evidence type="ECO:0000256" key="7">
    <source>
        <dbReference type="ARBA" id="ARBA00022617"/>
    </source>
</evidence>
<feature type="site" description="Transition state stabilizer" evidence="16">
    <location>
        <position position="160"/>
    </location>
</feature>
<reference evidence="22 23" key="1">
    <citation type="submission" date="2019-01" db="EMBL/GenBank/DDBJ databases">
        <title>Sequencing of cultivated peanut Arachis hypogaea provides insights into genome evolution and oil improvement.</title>
        <authorList>
            <person name="Chen X."/>
        </authorList>
    </citation>
    <scope>NUCLEOTIDE SEQUENCE [LARGE SCALE GENOMIC DNA]</scope>
    <source>
        <strain evidence="23">cv. Fuhuasheng</strain>
        <strain evidence="22">GDAAS-fuhuasheng2018</strain>
        <tissue evidence="22">Leaves</tissue>
    </source>
</reference>
<dbReference type="GO" id="GO:0046872">
    <property type="term" value="F:metal ion binding"/>
    <property type="evidence" value="ECO:0007669"/>
    <property type="project" value="UniProtKB-KW"/>
</dbReference>
<feature type="binding site" evidence="15">
    <location>
        <position position="172"/>
    </location>
    <ligand>
        <name>Ca(2+)</name>
        <dbReference type="ChEBI" id="CHEBI:29108"/>
        <label>1</label>
    </ligand>
</feature>
<comment type="cofactor">
    <cofactor evidence="15">
        <name>Ca(2+)</name>
        <dbReference type="ChEBI" id="CHEBI:29108"/>
    </cofactor>
    <text evidence="15">Binds 2 calcium ions per subunit.</text>
</comment>
<dbReference type="InterPro" id="IPR010255">
    <property type="entry name" value="Haem_peroxidase_sf"/>
</dbReference>
<dbReference type="InterPro" id="IPR000823">
    <property type="entry name" value="Peroxidase_pln"/>
</dbReference>
<dbReference type="Gene3D" id="1.10.520.10">
    <property type="match status" value="1"/>
</dbReference>
<comment type="similarity">
    <text evidence="3">Belongs to the peroxidase family. Ascorbate peroxidase subfamily.</text>
</comment>
<dbReference type="Proteomes" id="UP000289738">
    <property type="component" value="Chromosome B09"/>
</dbReference>
<keyword evidence="5" id="KW-0964">Secreted</keyword>
<evidence type="ECO:0000256" key="9">
    <source>
        <dbReference type="ARBA" id="ARBA00023002"/>
    </source>
</evidence>
<dbReference type="EC" id="1.11.1.7" evidence="4"/>
<evidence type="ECO:0000256" key="11">
    <source>
        <dbReference type="ARBA" id="ARBA00023157"/>
    </source>
</evidence>
<evidence type="ECO:0000256" key="3">
    <source>
        <dbReference type="ARBA" id="ARBA00006873"/>
    </source>
</evidence>
<evidence type="ECO:0000256" key="13">
    <source>
        <dbReference type="PIRSR" id="PIRSR600823-1"/>
    </source>
</evidence>
<feature type="signal peptide" evidence="19">
    <location>
        <begin position="1"/>
        <end position="31"/>
    </location>
</feature>
<keyword evidence="10 15" id="KW-0408">Iron</keyword>
<keyword evidence="15" id="KW-0106">Calcium</keyword>
<dbReference type="GO" id="GO:0006979">
    <property type="term" value="P:response to oxidative stress"/>
    <property type="evidence" value="ECO:0007669"/>
    <property type="project" value="InterPro"/>
</dbReference>
<feature type="chain" id="PRO_5033431641" description="peroxidase" evidence="19">
    <location>
        <begin position="32"/>
        <end position="453"/>
    </location>
</feature>
<evidence type="ECO:0000256" key="15">
    <source>
        <dbReference type="PIRSR" id="PIRSR600823-3"/>
    </source>
</evidence>
<evidence type="ECO:0000256" key="4">
    <source>
        <dbReference type="ARBA" id="ARBA00012313"/>
    </source>
</evidence>
<feature type="binding site" description="axial binding residue" evidence="15">
    <location>
        <position position="290"/>
    </location>
    <ligand>
        <name>heme b</name>
        <dbReference type="ChEBI" id="CHEBI:60344"/>
    </ligand>
    <ligandPart>
        <name>Fe</name>
        <dbReference type="ChEBI" id="CHEBI:18248"/>
    </ligandPart>
</feature>
<keyword evidence="11 17" id="KW-1015">Disulfide bond</keyword>
<feature type="active site" description="Proton acceptor" evidence="13">
    <location>
        <position position="164"/>
    </location>
</feature>
<evidence type="ECO:0000256" key="14">
    <source>
        <dbReference type="PIRSR" id="PIRSR600823-2"/>
    </source>
</evidence>
<dbReference type="PRINTS" id="PR00458">
    <property type="entry name" value="PEROXIDASE"/>
</dbReference>
<accession>A0A444XCL5</accession>
<dbReference type="PANTHER" id="PTHR31235">
    <property type="entry name" value="PEROXIDASE 25-RELATED"/>
    <property type="match status" value="1"/>
</dbReference>
<feature type="binding site" evidence="14">
    <location>
        <position position="260"/>
    </location>
    <ligand>
        <name>substrate</name>
    </ligand>
</feature>
<evidence type="ECO:0000313" key="23">
    <source>
        <dbReference type="Proteomes" id="UP000289738"/>
    </source>
</evidence>
<evidence type="ECO:0000256" key="1">
    <source>
        <dbReference type="ARBA" id="ARBA00000189"/>
    </source>
</evidence>
<gene>
    <name evidence="22" type="ORF">Ahy_B09g094864</name>
    <name evidence="21" type="ORF">DS421_19g638640</name>
</gene>
<dbReference type="InterPro" id="IPR002016">
    <property type="entry name" value="Haem_peroxidase"/>
</dbReference>
<dbReference type="GO" id="GO:0020037">
    <property type="term" value="F:heme binding"/>
    <property type="evidence" value="ECO:0007669"/>
    <property type="project" value="InterPro"/>
</dbReference>
<evidence type="ECO:0000256" key="2">
    <source>
        <dbReference type="ARBA" id="ARBA00002322"/>
    </source>
</evidence>
<evidence type="ECO:0000256" key="17">
    <source>
        <dbReference type="PIRSR" id="PIRSR600823-5"/>
    </source>
</evidence>
<keyword evidence="12" id="KW-0376">Hydrogen peroxide</keyword>
<dbReference type="CDD" id="cd00693">
    <property type="entry name" value="secretory_peroxidase"/>
    <property type="match status" value="1"/>
</dbReference>
<organism evidence="22 23">
    <name type="scientific">Arachis hypogaea</name>
    <name type="common">Peanut</name>
    <dbReference type="NCBI Taxonomy" id="3818"/>
    <lineage>
        <taxon>Eukaryota</taxon>
        <taxon>Viridiplantae</taxon>
        <taxon>Streptophyta</taxon>
        <taxon>Embryophyta</taxon>
        <taxon>Tracheophyta</taxon>
        <taxon>Spermatophyta</taxon>
        <taxon>Magnoliopsida</taxon>
        <taxon>eudicotyledons</taxon>
        <taxon>Gunneridae</taxon>
        <taxon>Pentapetalae</taxon>
        <taxon>rosids</taxon>
        <taxon>fabids</taxon>
        <taxon>Fabales</taxon>
        <taxon>Fabaceae</taxon>
        <taxon>Papilionoideae</taxon>
        <taxon>50 kb inversion clade</taxon>
        <taxon>dalbergioids sensu lato</taxon>
        <taxon>Dalbergieae</taxon>
        <taxon>Pterocarpus clade</taxon>
        <taxon>Arachis</taxon>
    </lineage>
</organism>
<evidence type="ECO:0000256" key="16">
    <source>
        <dbReference type="PIRSR" id="PIRSR600823-4"/>
    </source>
</evidence>
<dbReference type="SUPFAM" id="SSF48113">
    <property type="entry name" value="Heme-dependent peroxidases"/>
    <property type="match status" value="1"/>
</dbReference>
<feature type="binding site" evidence="15">
    <location>
        <position position="372"/>
    </location>
    <ligand>
        <name>Ca(2+)</name>
        <dbReference type="ChEBI" id="CHEBI:29108"/>
        <label>2</label>
    </ligand>
</feature>
<feature type="compositionally biased region" description="Acidic residues" evidence="18">
    <location>
        <begin position="87"/>
        <end position="120"/>
    </location>
</feature>
<evidence type="ECO:0000256" key="19">
    <source>
        <dbReference type="SAM" id="SignalP"/>
    </source>
</evidence>
<sequence length="453" mass="49956">MATLMSKMLKKMSFFILLFCIFLSFNTNNNSSNSRISITTTTTSSFCNPSSSSSASSCSSSHSRSVPLDSFSNYPVSLSVKINGGVGEDDDDDDDEFGVLDAGDNDDDDKNDSSDDDDGGGESLQYDYYRNSCPKAERIVRSTMQHIHRTKPYLIPAILRLVFHDCFIQGCDASVLLDDDDYIDSEKEAPPNGSLKGFDVIETIKSKLEEACPRIVSCADILVLAARDSVALAGGPFYPLYTGRRDGSNSYADIATYELPSPYSDLSHTLNSFKAKGFDEREMVTLLGAHSIGEIHCEFFKNRLYNFSGTNEPDPSIEVEFLNLLKSRCSASSPSSASGYTSHRTLSSTAFESTFPNGSPSSSVEEPGITMDLEQPQSDFGITYYRNLLQGRGILYADQQLLEGEVTRYWIKEYALDSTLFHKHFALAMMKLSDLHILTPPMGNIRLNCSKVA</sequence>
<keyword evidence="9" id="KW-0560">Oxidoreductase</keyword>
<dbReference type="Pfam" id="PF00141">
    <property type="entry name" value="peroxidase"/>
    <property type="match status" value="1"/>
</dbReference>
<dbReference type="PROSITE" id="PS50873">
    <property type="entry name" value="PEROXIDASE_4"/>
    <property type="match status" value="1"/>
</dbReference>
<dbReference type="EMBL" id="SDMP01000019">
    <property type="protein sequence ID" value="RYQ87357.1"/>
    <property type="molecule type" value="Genomic_DNA"/>
</dbReference>
<feature type="binding site" evidence="15">
    <location>
        <position position="186"/>
    </location>
    <ligand>
        <name>Ca(2+)</name>
        <dbReference type="ChEBI" id="CHEBI:29108"/>
        <label>1</label>
    </ligand>
</feature>
<comment type="function">
    <text evidence="2">Removal of H(2)O(2), oxidation of toxic reductants, biosynthesis and degradation of lignin, suberization, auxin catabolism, response to environmental stresses such as wounding, pathogen attack and oxidative stress. These functions might be dependent on each isozyme/isoform in each plant tissue.</text>
</comment>